<gene>
    <name evidence="1" type="ORF">CRENBAI_024208</name>
</gene>
<evidence type="ECO:0000313" key="2">
    <source>
        <dbReference type="Proteomes" id="UP001311232"/>
    </source>
</evidence>
<name>A0AAV9S665_9TELE</name>
<evidence type="ECO:0000313" key="1">
    <source>
        <dbReference type="EMBL" id="KAK5616732.1"/>
    </source>
</evidence>
<dbReference type="AlphaFoldDB" id="A0AAV9S665"/>
<keyword evidence="2" id="KW-1185">Reference proteome</keyword>
<dbReference type="EMBL" id="JAHHUM010000873">
    <property type="protein sequence ID" value="KAK5616732.1"/>
    <property type="molecule type" value="Genomic_DNA"/>
</dbReference>
<accession>A0AAV9S665</accession>
<comment type="caution">
    <text evidence="1">The sequence shown here is derived from an EMBL/GenBank/DDBJ whole genome shotgun (WGS) entry which is preliminary data.</text>
</comment>
<protein>
    <submittedName>
        <fullName evidence="1">Uncharacterized protein</fullName>
    </submittedName>
</protein>
<sequence length="126" mass="13691">MALLQAPLSHPALHHTAHCDGKARAPCKATPAPAHRPTGLGLGFSSVARVQFCGVCSVAPDVLTIDPLTPHLDGTNSPGKHLHTATPLRHPPTRCPDPQIDFRPISKLLFKQNYLRKVVAEQYLER</sequence>
<proteinExistence type="predicted"/>
<dbReference type="Proteomes" id="UP001311232">
    <property type="component" value="Unassembled WGS sequence"/>
</dbReference>
<organism evidence="1 2">
    <name type="scientific">Crenichthys baileyi</name>
    <name type="common">White River springfish</name>
    <dbReference type="NCBI Taxonomy" id="28760"/>
    <lineage>
        <taxon>Eukaryota</taxon>
        <taxon>Metazoa</taxon>
        <taxon>Chordata</taxon>
        <taxon>Craniata</taxon>
        <taxon>Vertebrata</taxon>
        <taxon>Euteleostomi</taxon>
        <taxon>Actinopterygii</taxon>
        <taxon>Neopterygii</taxon>
        <taxon>Teleostei</taxon>
        <taxon>Neoteleostei</taxon>
        <taxon>Acanthomorphata</taxon>
        <taxon>Ovalentaria</taxon>
        <taxon>Atherinomorphae</taxon>
        <taxon>Cyprinodontiformes</taxon>
        <taxon>Goodeidae</taxon>
        <taxon>Crenichthys</taxon>
    </lineage>
</organism>
<reference evidence="1 2" key="1">
    <citation type="submission" date="2021-06" db="EMBL/GenBank/DDBJ databases">
        <authorList>
            <person name="Palmer J.M."/>
        </authorList>
    </citation>
    <scope>NUCLEOTIDE SEQUENCE [LARGE SCALE GENOMIC DNA]</scope>
    <source>
        <strain evidence="1 2">MEX-2019</strain>
        <tissue evidence="1">Muscle</tissue>
    </source>
</reference>